<evidence type="ECO:0000256" key="4">
    <source>
        <dbReference type="ARBA" id="ARBA00022452"/>
    </source>
</evidence>
<accession>A0A1Y0LDD4</accession>
<keyword evidence="7 9" id="KW-0472">Membrane</keyword>
<dbReference type="KEGG" id="tci:A7K98_20550"/>
<dbReference type="GO" id="GO:0009279">
    <property type="term" value="C:cell outer membrane"/>
    <property type="evidence" value="ECO:0007669"/>
    <property type="project" value="UniProtKB-SubCell"/>
</dbReference>
<feature type="domain" description="PapC N-terminal" evidence="11">
    <location>
        <begin position="15"/>
        <end position="154"/>
    </location>
</feature>
<dbReference type="EMBL" id="CP015579">
    <property type="protein sequence ID" value="ARU95887.1"/>
    <property type="molecule type" value="Genomic_DNA"/>
</dbReference>
<dbReference type="Gene3D" id="2.60.40.2070">
    <property type="match status" value="1"/>
</dbReference>
<evidence type="ECO:0000259" key="10">
    <source>
        <dbReference type="Pfam" id="PF13953"/>
    </source>
</evidence>
<gene>
    <name evidence="12" type="ORF">A7K98_20550</name>
    <name evidence="13" type="ORF">A7K99_20535</name>
</gene>
<sequence>MIQPTALCAKEYKFDALKLNGGKDIDISLFNENGQPPGRYLVDVYLNEKLVDSREIDFSVQKDQHGHSRLLPCLSLEQLAGYGIKVEDFSVLTTDGKCAHIDGIPAAESHFNLPMQQLTLSIPQVALRAPLRGIAPQALWNDGLPALLMNYSANFSRSELRGSSTQTNDTAWVNVQPGANIGAWRLRNSSTWDNFDTNSGLQTLWTYAERGFYDQKVRLTLGEKTTSGDVFDSVPFRGVMLSSDENMVPFNQSSFAPVIRGIARTQARVEIMQGGYSVYSDTVAPGPFAISDFTPVGSGSDLQVTVTEADGQKQFFTVPWQTPAIALHEGYFKYNLMMGKYRSSYHSVDSSTVGQVSAIYGLPYGMTVYSGLQQAENYRSGAAGMGTSLGRLGSVSLDTTTSRAQKKGKQRENGESWRLRYSNNIYGSNSTLTFNQQYASERYSSLSDALDTWRPDNYSSTSLNRGMRNRKTVTLSQPLGNAGALSLSATRLSYHNRSVHTNLMSGNYGINLNGIYTSLNLARNNRAQTDGSVVMDNVVSIWISIPLERWMGSSTRMSLQTISSSPGGSNQQVGLNGTAADNRLHWNVSQRRNSGNNHTTNSSALQAKWYGGYGQVGANYTYSPEWRQMSGDLEGGIVVHRGGVTFGQPLSDTVALVETPNASGVPVGYGMGVRTDFMGYTTVANMRPYQENVISIDPSVLPDDVDVSQTDIRVIPTAGAIIPVKFNTRSGKKILFNLKHKHAAIPFGAIATIKGESGQTGLVGDAGSVYLTGMPDKGGISVNWKGNQCTATYNLNVEKNKDLYVVDANCH</sequence>
<dbReference type="InterPro" id="IPR025885">
    <property type="entry name" value="PapC_N"/>
</dbReference>
<dbReference type="Proteomes" id="UP000195814">
    <property type="component" value="Chromosome"/>
</dbReference>
<dbReference type="GO" id="GO:0015473">
    <property type="term" value="F:fimbrial usher porin activity"/>
    <property type="evidence" value="ECO:0007669"/>
    <property type="project" value="InterPro"/>
</dbReference>
<proteinExistence type="inferred from homology"/>
<organism evidence="12 15">
    <name type="scientific">Tatumella citrea</name>
    <name type="common">Pantoea citrea</name>
    <dbReference type="NCBI Taxonomy" id="53336"/>
    <lineage>
        <taxon>Bacteria</taxon>
        <taxon>Pseudomonadati</taxon>
        <taxon>Pseudomonadota</taxon>
        <taxon>Gammaproteobacteria</taxon>
        <taxon>Enterobacterales</taxon>
        <taxon>Erwiniaceae</taxon>
        <taxon>Tatumella</taxon>
    </lineage>
</organism>
<dbReference type="Pfam" id="PF13953">
    <property type="entry name" value="PapC_C"/>
    <property type="match status" value="1"/>
</dbReference>
<dbReference type="Proteomes" id="UP000195729">
    <property type="component" value="Chromosome"/>
</dbReference>
<evidence type="ECO:0000256" key="2">
    <source>
        <dbReference type="ARBA" id="ARBA00008064"/>
    </source>
</evidence>
<evidence type="ECO:0000256" key="1">
    <source>
        <dbReference type="ARBA" id="ARBA00004571"/>
    </source>
</evidence>
<keyword evidence="6" id="KW-0732">Signal</keyword>
<dbReference type="PANTHER" id="PTHR30451:SF9">
    <property type="entry name" value="F1 CAPSULE-ANCHORING PROTEIN"/>
    <property type="match status" value="1"/>
</dbReference>
<dbReference type="InterPro" id="IPR037224">
    <property type="entry name" value="PapC_N_sf"/>
</dbReference>
<evidence type="ECO:0000256" key="6">
    <source>
        <dbReference type="ARBA" id="ARBA00022729"/>
    </source>
</evidence>
<evidence type="ECO:0000256" key="5">
    <source>
        <dbReference type="ARBA" id="ARBA00022692"/>
    </source>
</evidence>
<dbReference type="InterPro" id="IPR043142">
    <property type="entry name" value="PapC-like_C_sf"/>
</dbReference>
<dbReference type="Gene3D" id="3.10.20.410">
    <property type="match status" value="1"/>
</dbReference>
<dbReference type="InterPro" id="IPR018030">
    <property type="entry name" value="Fimbrial_membr_usher_CS"/>
</dbReference>
<dbReference type="Pfam" id="PF00577">
    <property type="entry name" value="Usher"/>
    <property type="match status" value="1"/>
</dbReference>
<dbReference type="Pfam" id="PF13954">
    <property type="entry name" value="PapC_N"/>
    <property type="match status" value="1"/>
</dbReference>
<evidence type="ECO:0000313" key="13">
    <source>
        <dbReference type="EMBL" id="ARU99927.1"/>
    </source>
</evidence>
<comment type="similarity">
    <text evidence="2 9">Belongs to the fimbrial export usher family.</text>
</comment>
<evidence type="ECO:0000313" key="14">
    <source>
        <dbReference type="Proteomes" id="UP000195729"/>
    </source>
</evidence>
<keyword evidence="3 9" id="KW-0813">Transport</keyword>
<keyword evidence="14" id="KW-1185">Reference proteome</keyword>
<keyword evidence="8 9" id="KW-0998">Cell outer membrane</keyword>
<dbReference type="GO" id="GO:0009297">
    <property type="term" value="P:pilus assembly"/>
    <property type="evidence" value="ECO:0007669"/>
    <property type="project" value="InterPro"/>
</dbReference>
<dbReference type="InterPro" id="IPR025949">
    <property type="entry name" value="PapC-like_C"/>
</dbReference>
<evidence type="ECO:0000256" key="7">
    <source>
        <dbReference type="ARBA" id="ARBA00023136"/>
    </source>
</evidence>
<protein>
    <recommendedName>
        <fullName evidence="16">Fimbrial assembly protein</fullName>
    </recommendedName>
</protein>
<keyword evidence="9" id="KW-1029">Fimbrium biogenesis</keyword>
<evidence type="ECO:0000313" key="15">
    <source>
        <dbReference type="Proteomes" id="UP000195814"/>
    </source>
</evidence>
<keyword evidence="5 9" id="KW-0812">Transmembrane</keyword>
<dbReference type="SUPFAM" id="SSF141729">
    <property type="entry name" value="FimD N-terminal domain-like"/>
    <property type="match status" value="1"/>
</dbReference>
<evidence type="ECO:0000259" key="11">
    <source>
        <dbReference type="Pfam" id="PF13954"/>
    </source>
</evidence>
<evidence type="ECO:0008006" key="16">
    <source>
        <dbReference type="Google" id="ProtNLM"/>
    </source>
</evidence>
<dbReference type="AlphaFoldDB" id="A0A1Y0LDD4"/>
<name>A0A1Y0LDD4_TATCI</name>
<comment type="subcellular location">
    <subcellularLocation>
        <location evidence="1 9">Cell outer membrane</location>
        <topology evidence="1 9">Multi-pass membrane protein</topology>
    </subcellularLocation>
</comment>
<evidence type="ECO:0000256" key="9">
    <source>
        <dbReference type="RuleBase" id="RU003884"/>
    </source>
</evidence>
<feature type="domain" description="PapC-like C-terminal" evidence="10">
    <location>
        <begin position="735"/>
        <end position="796"/>
    </location>
</feature>
<evidence type="ECO:0000256" key="3">
    <source>
        <dbReference type="ARBA" id="ARBA00022448"/>
    </source>
</evidence>
<dbReference type="PROSITE" id="PS01151">
    <property type="entry name" value="FIMBRIAL_USHER"/>
    <property type="match status" value="1"/>
</dbReference>
<evidence type="ECO:0000313" key="12">
    <source>
        <dbReference type="EMBL" id="ARU95887.1"/>
    </source>
</evidence>
<reference evidence="14 15" key="1">
    <citation type="submission" date="2016-05" db="EMBL/GenBank/DDBJ databases">
        <title>Complete genome sequence of two 2,5-diketo-D-glunonic acid producing strain Tatumella citrea.</title>
        <authorList>
            <person name="Duan C."/>
            <person name="Yang J."/>
            <person name="Yang S."/>
        </authorList>
    </citation>
    <scope>NUCLEOTIDE SEQUENCE [LARGE SCALE GENOMIC DNA]</scope>
    <source>
        <strain evidence="13 14">ATCC 39140</strain>
        <strain evidence="12 15">DSM 13699</strain>
    </source>
</reference>
<dbReference type="EMBL" id="CP015581">
    <property type="protein sequence ID" value="ARU99927.1"/>
    <property type="molecule type" value="Genomic_DNA"/>
</dbReference>
<dbReference type="InterPro" id="IPR042186">
    <property type="entry name" value="FimD_plug_dom"/>
</dbReference>
<dbReference type="PANTHER" id="PTHR30451">
    <property type="entry name" value="OUTER MEMBRANE USHER PROTEIN"/>
    <property type="match status" value="1"/>
</dbReference>
<evidence type="ECO:0000256" key="8">
    <source>
        <dbReference type="ARBA" id="ARBA00023237"/>
    </source>
</evidence>
<dbReference type="InterPro" id="IPR000015">
    <property type="entry name" value="Fimb_usher"/>
</dbReference>
<dbReference type="Gene3D" id="2.60.40.3110">
    <property type="match status" value="1"/>
</dbReference>
<keyword evidence="4" id="KW-1134">Transmembrane beta strand</keyword>
<dbReference type="Gene3D" id="2.60.40.2610">
    <property type="entry name" value="Outer membrane usher protein FimD, plug domain"/>
    <property type="match status" value="1"/>
</dbReference>